<feature type="transmembrane region" description="Helical" evidence="2">
    <location>
        <begin position="30"/>
        <end position="48"/>
    </location>
</feature>
<comment type="caution">
    <text evidence="3">The sequence shown here is derived from an EMBL/GenBank/DDBJ whole genome shotgun (WGS) entry which is preliminary data.</text>
</comment>
<evidence type="ECO:0000313" key="4">
    <source>
        <dbReference type="Proteomes" id="UP001175211"/>
    </source>
</evidence>
<feature type="transmembrane region" description="Helical" evidence="2">
    <location>
        <begin position="55"/>
        <end position="74"/>
    </location>
</feature>
<organism evidence="3 4">
    <name type="scientific">Armillaria tabescens</name>
    <name type="common">Ringless honey mushroom</name>
    <name type="synonym">Agaricus tabescens</name>
    <dbReference type="NCBI Taxonomy" id="1929756"/>
    <lineage>
        <taxon>Eukaryota</taxon>
        <taxon>Fungi</taxon>
        <taxon>Dikarya</taxon>
        <taxon>Basidiomycota</taxon>
        <taxon>Agaricomycotina</taxon>
        <taxon>Agaricomycetes</taxon>
        <taxon>Agaricomycetidae</taxon>
        <taxon>Agaricales</taxon>
        <taxon>Marasmiineae</taxon>
        <taxon>Physalacriaceae</taxon>
        <taxon>Desarmillaria</taxon>
    </lineage>
</organism>
<dbReference type="GeneID" id="85358542"/>
<keyword evidence="2" id="KW-1133">Transmembrane helix</keyword>
<keyword evidence="2" id="KW-0472">Membrane</keyword>
<evidence type="ECO:0000256" key="2">
    <source>
        <dbReference type="SAM" id="Phobius"/>
    </source>
</evidence>
<dbReference type="Proteomes" id="UP001175211">
    <property type="component" value="Unassembled WGS sequence"/>
</dbReference>
<gene>
    <name evidence="3" type="ORF">EV420DRAFT_1598535</name>
</gene>
<sequence>MFLHFLPSLSSSSSSPYRSSPSSPLLELSSLALALCPTSIFFVLESYVVLQASLIILRVCSVPFLPTVLLFFAAF</sequence>
<keyword evidence="2" id="KW-0812">Transmembrane</keyword>
<keyword evidence="4" id="KW-1185">Reference proteome</keyword>
<evidence type="ECO:0000313" key="3">
    <source>
        <dbReference type="EMBL" id="KAK0433919.1"/>
    </source>
</evidence>
<reference evidence="3" key="1">
    <citation type="submission" date="2023-06" db="EMBL/GenBank/DDBJ databases">
        <authorList>
            <consortium name="Lawrence Berkeley National Laboratory"/>
            <person name="Ahrendt S."/>
            <person name="Sahu N."/>
            <person name="Indic B."/>
            <person name="Wong-Bajracharya J."/>
            <person name="Merenyi Z."/>
            <person name="Ke H.-M."/>
            <person name="Monk M."/>
            <person name="Kocsube S."/>
            <person name="Drula E."/>
            <person name="Lipzen A."/>
            <person name="Balint B."/>
            <person name="Henrissat B."/>
            <person name="Andreopoulos B."/>
            <person name="Martin F.M."/>
            <person name="Harder C.B."/>
            <person name="Rigling D."/>
            <person name="Ford K.L."/>
            <person name="Foster G.D."/>
            <person name="Pangilinan J."/>
            <person name="Papanicolaou A."/>
            <person name="Barry K."/>
            <person name="LaButti K."/>
            <person name="Viragh M."/>
            <person name="Koriabine M."/>
            <person name="Yan M."/>
            <person name="Riley R."/>
            <person name="Champramary S."/>
            <person name="Plett K.L."/>
            <person name="Tsai I.J."/>
            <person name="Slot J."/>
            <person name="Sipos G."/>
            <person name="Plett J."/>
            <person name="Nagy L.G."/>
            <person name="Grigoriev I.V."/>
        </authorList>
    </citation>
    <scope>NUCLEOTIDE SEQUENCE</scope>
    <source>
        <strain evidence="3">CCBAS 213</strain>
    </source>
</reference>
<accession>A0AA39J1S8</accession>
<proteinExistence type="predicted"/>
<dbReference type="AlphaFoldDB" id="A0AA39J1S8"/>
<feature type="region of interest" description="Disordered" evidence="1">
    <location>
        <begin position="1"/>
        <end position="23"/>
    </location>
</feature>
<name>A0AA39J1S8_ARMTA</name>
<evidence type="ECO:0000256" key="1">
    <source>
        <dbReference type="SAM" id="MobiDB-lite"/>
    </source>
</evidence>
<dbReference type="EMBL" id="JAUEPS010000204">
    <property type="protein sequence ID" value="KAK0433919.1"/>
    <property type="molecule type" value="Genomic_DNA"/>
</dbReference>
<protein>
    <submittedName>
        <fullName evidence="3">Uncharacterized protein</fullName>
    </submittedName>
</protein>
<dbReference type="RefSeq" id="XP_060321608.1">
    <property type="nucleotide sequence ID" value="XM_060474994.1"/>
</dbReference>